<name>D8MV90_ERWBE</name>
<dbReference type="AlphaFoldDB" id="D8MV90"/>
<dbReference type="eggNOG" id="ENOG50349JJ">
    <property type="taxonomic scope" value="Bacteria"/>
</dbReference>
<proteinExistence type="predicted"/>
<dbReference type="HOGENOM" id="CLU_2059078_0_0_6"/>
<keyword evidence="3" id="KW-1185">Reference proteome</keyword>
<feature type="signal peptide" evidence="1">
    <location>
        <begin position="1"/>
        <end position="25"/>
    </location>
</feature>
<dbReference type="STRING" id="634500.EbC_32160"/>
<feature type="chain" id="PRO_5003118282" evidence="1">
    <location>
        <begin position="26"/>
        <end position="119"/>
    </location>
</feature>
<keyword evidence="2" id="KW-0449">Lipoprotein</keyword>
<dbReference type="PROSITE" id="PS51257">
    <property type="entry name" value="PROKAR_LIPOPROTEIN"/>
    <property type="match status" value="1"/>
</dbReference>
<protein>
    <submittedName>
        <fullName evidence="2">Putative phage-related lipoprotein</fullName>
    </submittedName>
</protein>
<organism evidence="3">
    <name type="scientific">Erwinia billingiae (strain Eb661)</name>
    <dbReference type="NCBI Taxonomy" id="634500"/>
    <lineage>
        <taxon>Bacteria</taxon>
        <taxon>Pseudomonadati</taxon>
        <taxon>Pseudomonadota</taxon>
        <taxon>Gammaproteobacteria</taxon>
        <taxon>Enterobacterales</taxon>
        <taxon>Erwiniaceae</taxon>
        <taxon>Erwinia</taxon>
    </lineage>
</organism>
<evidence type="ECO:0000313" key="2">
    <source>
        <dbReference type="EMBL" id="CAX60747.1"/>
    </source>
</evidence>
<evidence type="ECO:0000313" key="3">
    <source>
        <dbReference type="Proteomes" id="UP000008793"/>
    </source>
</evidence>
<reference evidence="2 3" key="1">
    <citation type="journal article" date="2010" name="BMC Genomics">
        <title>Genome comparison of the epiphytic bacteria Erwinia billingiae and E. tasmaniensis with the pear pathogen E. pyrifoliae.</title>
        <authorList>
            <person name="Kube M."/>
            <person name="Migdoll A.M."/>
            <person name="Gehring I."/>
            <person name="Heitmann K."/>
            <person name="Mayer Y."/>
            <person name="Kuhl H."/>
            <person name="Knaust F."/>
            <person name="Geider K."/>
            <person name="Reinhardt R."/>
        </authorList>
    </citation>
    <scope>NUCLEOTIDE SEQUENCE [LARGE SCALE GENOMIC DNA]</scope>
    <source>
        <strain evidence="2 3">Eb661</strain>
    </source>
</reference>
<dbReference type="Proteomes" id="UP000008793">
    <property type="component" value="Chromosome"/>
</dbReference>
<sequence>MISSRILVLLLPLFLTACMSTPNEARRDTPVFSGTSGKSPDNLSECIYEGWTNTRVMLERDNTTHTERSGGRVTVFTWKDSLFADILSEKDGSRVKFYKTFGMGYTVSSNRNDVVKDCL</sequence>
<dbReference type="KEGG" id="ebi:EbC_32160"/>
<keyword evidence="1" id="KW-0732">Signal</keyword>
<dbReference type="EMBL" id="FP236843">
    <property type="protein sequence ID" value="CAX60747.1"/>
    <property type="molecule type" value="Genomic_DNA"/>
</dbReference>
<accession>D8MV90</accession>
<gene>
    <name evidence="2" type="ordered locus">EbC_32160</name>
</gene>
<evidence type="ECO:0000256" key="1">
    <source>
        <dbReference type="SAM" id="SignalP"/>
    </source>
</evidence>